<feature type="region of interest" description="Disordered" evidence="1">
    <location>
        <begin position="247"/>
        <end position="276"/>
    </location>
</feature>
<feature type="compositionally biased region" description="Basic and acidic residues" evidence="1">
    <location>
        <begin position="247"/>
        <end position="265"/>
    </location>
</feature>
<evidence type="ECO:0000256" key="1">
    <source>
        <dbReference type="SAM" id="MobiDB-lite"/>
    </source>
</evidence>
<feature type="region of interest" description="Disordered" evidence="1">
    <location>
        <begin position="344"/>
        <end position="383"/>
    </location>
</feature>
<sequence>MRRSQSFHFGFFSALEIERRSAPARHKNKVEDVLLKRKIEQLNRERRLSLNDMKRAKDKLKTKQRELPPPLSLYQVYDDDVCSEDSGYNSEIATAAARSTTEVTIQFEENGENVPVTSSCDRGRSSGYNTSTDISRPGSGLPPITSPDPLARRSSESSRREELERTGGRPDDYQQGGLKEERSSTTHEEVVKGADAGNTGTNVANMHTKQTVDIKSDHLTVGYVQRTSLSTPRQVHQPKIADADIKSNQTDSKEHHEEVLKEDTKTPPYSFSPIERLRLSRHTPGRKFRQSTSQISGNLKNSDKPGIYSSAYITQPPIWKISLQELSPEFRKIAFGRRTKRKDAFAKKLPRSDPTQSEHEFQTRKRKSFMYAGTQARPQEVQPSSYRTLAKIQVLKTSALDRKWPEEKDFVKEVLKERKSWNLEKQLRDRVEDFLKKDHYVSTDSLKKDEVEENLEKLQKILSTK</sequence>
<dbReference type="InParanoid" id="C3YQZ8"/>
<feature type="region of interest" description="Disordered" evidence="1">
    <location>
        <begin position="283"/>
        <end position="302"/>
    </location>
</feature>
<protein>
    <submittedName>
        <fullName evidence="2">Uncharacterized protein</fullName>
    </submittedName>
</protein>
<evidence type="ECO:0000313" key="2">
    <source>
        <dbReference type="EMBL" id="EEN57240.1"/>
    </source>
</evidence>
<reference evidence="2" key="1">
    <citation type="journal article" date="2008" name="Nature">
        <title>The amphioxus genome and the evolution of the chordate karyotype.</title>
        <authorList>
            <consortium name="US DOE Joint Genome Institute (JGI-PGF)"/>
            <person name="Putnam N.H."/>
            <person name="Butts T."/>
            <person name="Ferrier D.E.K."/>
            <person name="Furlong R.F."/>
            <person name="Hellsten U."/>
            <person name="Kawashima T."/>
            <person name="Robinson-Rechavi M."/>
            <person name="Shoguchi E."/>
            <person name="Terry A."/>
            <person name="Yu J.-K."/>
            <person name="Benito-Gutierrez E.L."/>
            <person name="Dubchak I."/>
            <person name="Garcia-Fernandez J."/>
            <person name="Gibson-Brown J.J."/>
            <person name="Grigoriev I.V."/>
            <person name="Horton A.C."/>
            <person name="de Jong P.J."/>
            <person name="Jurka J."/>
            <person name="Kapitonov V.V."/>
            <person name="Kohara Y."/>
            <person name="Kuroki Y."/>
            <person name="Lindquist E."/>
            <person name="Lucas S."/>
            <person name="Osoegawa K."/>
            <person name="Pennacchio L.A."/>
            <person name="Salamov A.A."/>
            <person name="Satou Y."/>
            <person name="Sauka-Spengler T."/>
            <person name="Schmutz J."/>
            <person name="Shin-I T."/>
            <person name="Toyoda A."/>
            <person name="Bronner-Fraser M."/>
            <person name="Fujiyama A."/>
            <person name="Holland L.Z."/>
            <person name="Holland P.W.H."/>
            <person name="Satoh N."/>
            <person name="Rokhsar D.S."/>
        </authorList>
    </citation>
    <scope>NUCLEOTIDE SEQUENCE [LARGE SCALE GENOMIC DNA]</scope>
    <source>
        <strain evidence="2">S238N-H82</strain>
        <tissue evidence="2">Testes</tissue>
    </source>
</reference>
<name>C3YQZ8_BRAFL</name>
<feature type="compositionally biased region" description="Polar residues" evidence="1">
    <location>
        <begin position="290"/>
        <end position="300"/>
    </location>
</feature>
<dbReference type="AlphaFoldDB" id="C3YQZ8"/>
<proteinExistence type="predicted"/>
<accession>C3YQZ8</accession>
<feature type="compositionally biased region" description="Polar residues" evidence="1">
    <location>
        <begin position="115"/>
        <end position="134"/>
    </location>
</feature>
<feature type="compositionally biased region" description="Basic and acidic residues" evidence="1">
    <location>
        <begin position="150"/>
        <end position="192"/>
    </location>
</feature>
<feature type="region of interest" description="Disordered" evidence="1">
    <location>
        <begin position="106"/>
        <end position="203"/>
    </location>
</feature>
<organism>
    <name type="scientific">Branchiostoma floridae</name>
    <name type="common">Florida lancelet</name>
    <name type="synonym">Amphioxus</name>
    <dbReference type="NCBI Taxonomy" id="7739"/>
    <lineage>
        <taxon>Eukaryota</taxon>
        <taxon>Metazoa</taxon>
        <taxon>Chordata</taxon>
        <taxon>Cephalochordata</taxon>
        <taxon>Leptocardii</taxon>
        <taxon>Amphioxiformes</taxon>
        <taxon>Branchiostomatidae</taxon>
        <taxon>Branchiostoma</taxon>
    </lineage>
</organism>
<gene>
    <name evidence="2" type="ORF">BRAFLDRAFT_95007</name>
</gene>
<dbReference type="EMBL" id="GG666545">
    <property type="protein sequence ID" value="EEN57240.1"/>
    <property type="molecule type" value="Genomic_DNA"/>
</dbReference>